<evidence type="ECO:0000256" key="1">
    <source>
        <dbReference type="SAM" id="Phobius"/>
    </source>
</evidence>
<dbReference type="Proteomes" id="UP001520878">
    <property type="component" value="Unassembled WGS sequence"/>
</dbReference>
<reference evidence="2 3" key="1">
    <citation type="submission" date="2021-10" db="EMBL/GenBank/DDBJ databases">
        <title>Draft genome of Aestuariibacter halophilus JC2043.</title>
        <authorList>
            <person name="Emsley S.A."/>
            <person name="Pfannmuller K.M."/>
            <person name="Ushijima B."/>
            <person name="Saw J.H."/>
            <person name="Videau P."/>
        </authorList>
    </citation>
    <scope>NUCLEOTIDE SEQUENCE [LARGE SCALE GENOMIC DNA]</scope>
    <source>
        <strain evidence="2 3">JC2043</strain>
    </source>
</reference>
<keyword evidence="3" id="KW-1185">Reference proteome</keyword>
<comment type="caution">
    <text evidence="2">The sequence shown here is derived from an EMBL/GenBank/DDBJ whole genome shotgun (WGS) entry which is preliminary data.</text>
</comment>
<accession>A0ABS8G6L6</accession>
<gene>
    <name evidence="2" type="ORF">LJ739_08270</name>
</gene>
<evidence type="ECO:0000313" key="3">
    <source>
        <dbReference type="Proteomes" id="UP001520878"/>
    </source>
</evidence>
<keyword evidence="1" id="KW-1133">Transmembrane helix</keyword>
<organism evidence="2 3">
    <name type="scientific">Fluctibacter halophilus</name>
    <dbReference type="NCBI Taxonomy" id="226011"/>
    <lineage>
        <taxon>Bacteria</taxon>
        <taxon>Pseudomonadati</taxon>
        <taxon>Pseudomonadota</taxon>
        <taxon>Gammaproteobacteria</taxon>
        <taxon>Alteromonadales</taxon>
        <taxon>Alteromonadaceae</taxon>
        <taxon>Fluctibacter</taxon>
    </lineage>
</organism>
<sequence length="152" mass="17241">MVFNARHTSTIVTLLMTMLLLVGALVVGYALNRQQQLSAEYEHHAHLWQLNQPQAYRYEMITGCMSVNRYRVEIDQLGTTITASDESLPYEAVLIDDVFAIAATAIQKAHQVETHYHPYFGFPVSIEVDWESAAIDDECFVVIEGFENLDES</sequence>
<keyword evidence="1" id="KW-0472">Membrane</keyword>
<proteinExistence type="predicted"/>
<feature type="transmembrane region" description="Helical" evidence="1">
    <location>
        <begin position="12"/>
        <end position="31"/>
    </location>
</feature>
<name>A0ABS8G6L6_9ALTE</name>
<protein>
    <submittedName>
        <fullName evidence="2">DUF6174 domain-containing protein</fullName>
    </submittedName>
</protein>
<dbReference type="Pfam" id="PF19671">
    <property type="entry name" value="DUF6174"/>
    <property type="match status" value="1"/>
</dbReference>
<evidence type="ECO:0000313" key="2">
    <source>
        <dbReference type="EMBL" id="MCC2616232.1"/>
    </source>
</evidence>
<dbReference type="RefSeq" id="WP_229159081.1">
    <property type="nucleotide sequence ID" value="NZ_JAJEWP010000001.1"/>
</dbReference>
<dbReference type="EMBL" id="JAJEWP010000001">
    <property type="protein sequence ID" value="MCC2616232.1"/>
    <property type="molecule type" value="Genomic_DNA"/>
</dbReference>
<keyword evidence="1" id="KW-0812">Transmembrane</keyword>
<dbReference type="InterPro" id="IPR046172">
    <property type="entry name" value="DUF6174"/>
</dbReference>